<evidence type="ECO:0008006" key="3">
    <source>
        <dbReference type="Google" id="ProtNLM"/>
    </source>
</evidence>
<evidence type="ECO:0000313" key="2">
    <source>
        <dbReference type="Proteomes" id="UP001359308"/>
    </source>
</evidence>
<organism evidence="1 2">
    <name type="scientific">Methylococcus capsulatus</name>
    <dbReference type="NCBI Taxonomy" id="414"/>
    <lineage>
        <taxon>Bacteria</taxon>
        <taxon>Pseudomonadati</taxon>
        <taxon>Pseudomonadota</taxon>
        <taxon>Gammaproteobacteria</taxon>
        <taxon>Methylococcales</taxon>
        <taxon>Methylococcaceae</taxon>
        <taxon>Methylococcus</taxon>
    </lineage>
</organism>
<proteinExistence type="predicted"/>
<accession>A0ABZ2F6E7</accession>
<name>A0ABZ2F6E7_METCP</name>
<keyword evidence="2" id="KW-1185">Reference proteome</keyword>
<dbReference type="EMBL" id="CP104311">
    <property type="protein sequence ID" value="WWF02819.1"/>
    <property type="molecule type" value="Genomic_DNA"/>
</dbReference>
<evidence type="ECO:0000313" key="1">
    <source>
        <dbReference type="EMBL" id="WWF02819.1"/>
    </source>
</evidence>
<sequence>MLAVSALTSFLAGCGMEPVTPDRPAQPLAFHNTRLTYAVMADDEEALQRDFQMKTRPTWVERAFAGIGLLTASGMETVTWPVFAGFRAWLEAHPEPSAPEYLSGVRHEP</sequence>
<dbReference type="Proteomes" id="UP001359308">
    <property type="component" value="Chromosome"/>
</dbReference>
<gene>
    <name evidence="1" type="ORF">N4J17_04180</name>
</gene>
<dbReference type="RefSeq" id="WP_277458477.1">
    <property type="nucleotide sequence ID" value="NZ_CP104311.1"/>
</dbReference>
<protein>
    <recommendedName>
        <fullName evidence="3">Lipoprotein</fullName>
    </recommendedName>
</protein>
<reference evidence="1 2" key="1">
    <citation type="submission" date="2022-09" db="EMBL/GenBank/DDBJ databases">
        <authorList>
            <person name="Giprobiosintez L."/>
        </authorList>
    </citation>
    <scope>NUCLEOTIDE SEQUENCE [LARGE SCALE GENOMIC DNA]</scope>
    <source>
        <strain evidence="2">VKPM-B-12549 (GBS-15)</strain>
    </source>
</reference>